<organism evidence="4 5">
    <name type="scientific">Nitrospirillum viridazoti CBAmc</name>
    <dbReference type="NCBI Taxonomy" id="1441467"/>
    <lineage>
        <taxon>Bacteria</taxon>
        <taxon>Pseudomonadati</taxon>
        <taxon>Pseudomonadota</taxon>
        <taxon>Alphaproteobacteria</taxon>
        <taxon>Rhodospirillales</taxon>
        <taxon>Azospirillaceae</taxon>
        <taxon>Nitrospirillum</taxon>
        <taxon>Nitrospirillum viridazoti</taxon>
    </lineage>
</organism>
<keyword evidence="1 2" id="KW-0597">Phosphoprotein</keyword>
<dbReference type="AlphaFoldDB" id="A0A248JZ23"/>
<protein>
    <submittedName>
        <fullName evidence="4">Two-component system response regulator</fullName>
    </submittedName>
</protein>
<evidence type="ECO:0000313" key="4">
    <source>
        <dbReference type="EMBL" id="ASG23983.1"/>
    </source>
</evidence>
<dbReference type="PROSITE" id="PS50110">
    <property type="entry name" value="RESPONSE_REGULATORY"/>
    <property type="match status" value="1"/>
</dbReference>
<dbReference type="PANTHER" id="PTHR44591:SF25">
    <property type="entry name" value="CHEMOTAXIS TWO-COMPONENT RESPONSE REGULATOR"/>
    <property type="match status" value="1"/>
</dbReference>
<dbReference type="PANTHER" id="PTHR44591">
    <property type="entry name" value="STRESS RESPONSE REGULATOR PROTEIN 1"/>
    <property type="match status" value="1"/>
</dbReference>
<dbReference type="KEGG" id="nao:Y958_23835"/>
<dbReference type="InterPro" id="IPR001789">
    <property type="entry name" value="Sig_transdc_resp-reg_receiver"/>
</dbReference>
<reference evidence="4 5" key="1">
    <citation type="submission" date="2017-06" db="EMBL/GenBank/DDBJ databases">
        <title>Complete genome sequence of Nitrospirillum amazonense strain CBAmC, an endophytic nitrogen-fixing and plant growth-promoting bacterium, isolated from sugarcane.</title>
        <authorList>
            <person name="Schwab S."/>
            <person name="dos Santos Teixeira K.R."/>
            <person name="Simoes Araujo J.L."/>
            <person name="Soares Vidal M."/>
            <person name="Borges de Freitas H.R."/>
            <person name="Rivello Crivelaro A.L."/>
            <person name="Bueno de Camargo Nunes A."/>
            <person name="dos Santos C.M."/>
            <person name="Palmeira da Silva Rosa D."/>
            <person name="da Silva Padilha D."/>
            <person name="da Silva E."/>
            <person name="Araujo Terra L."/>
            <person name="Soares Mendes V."/>
            <person name="Farinelli L."/>
            <person name="Magalhaes Cruz L."/>
            <person name="Baldani J.I."/>
        </authorList>
    </citation>
    <scope>NUCLEOTIDE SEQUENCE [LARGE SCALE GENOMIC DNA]</scope>
    <source>
        <strain evidence="4 5">CBAmC</strain>
    </source>
</reference>
<dbReference type="Pfam" id="PF00072">
    <property type="entry name" value="Response_reg"/>
    <property type="match status" value="1"/>
</dbReference>
<accession>A0A248JZ23</accession>
<evidence type="ECO:0000313" key="5">
    <source>
        <dbReference type="Proteomes" id="UP000197153"/>
    </source>
</evidence>
<evidence type="ECO:0000259" key="3">
    <source>
        <dbReference type="PROSITE" id="PS50110"/>
    </source>
</evidence>
<name>A0A248JZ23_9PROT</name>
<dbReference type="CDD" id="cd17562">
    <property type="entry name" value="REC_CheY4-like"/>
    <property type="match status" value="1"/>
</dbReference>
<gene>
    <name evidence="4" type="ORF">Y958_23835</name>
</gene>
<dbReference type="Proteomes" id="UP000197153">
    <property type="component" value="Chromosome 3"/>
</dbReference>
<feature type="domain" description="Response regulatory" evidence="3">
    <location>
        <begin position="5"/>
        <end position="121"/>
    </location>
</feature>
<dbReference type="SUPFAM" id="SSF52172">
    <property type="entry name" value="CheY-like"/>
    <property type="match status" value="1"/>
</dbReference>
<dbReference type="GO" id="GO:0000160">
    <property type="term" value="P:phosphorelay signal transduction system"/>
    <property type="evidence" value="ECO:0007669"/>
    <property type="project" value="InterPro"/>
</dbReference>
<proteinExistence type="predicted"/>
<dbReference type="Gene3D" id="3.40.50.2300">
    <property type="match status" value="1"/>
</dbReference>
<feature type="modified residue" description="4-aspartylphosphate" evidence="2">
    <location>
        <position position="54"/>
    </location>
</feature>
<evidence type="ECO:0000256" key="1">
    <source>
        <dbReference type="ARBA" id="ARBA00022553"/>
    </source>
</evidence>
<sequence length="123" mass="13035">MMAKTVLSVDDSSSVRQMVKLTLSGAGYDVVQASDGAEGLAKAKDTAVDLVVTDLNMPVMNGLDLIRALRQLPAYRGVPILFLTTESDAEMKQAAKAAGATGWITKPFQQEQLVAVVRKVLGA</sequence>
<dbReference type="InterPro" id="IPR011006">
    <property type="entry name" value="CheY-like_superfamily"/>
</dbReference>
<dbReference type="SMART" id="SM00448">
    <property type="entry name" value="REC"/>
    <property type="match status" value="1"/>
</dbReference>
<evidence type="ECO:0000256" key="2">
    <source>
        <dbReference type="PROSITE-ProRule" id="PRU00169"/>
    </source>
</evidence>
<keyword evidence="5" id="KW-1185">Reference proteome</keyword>
<dbReference type="InterPro" id="IPR050595">
    <property type="entry name" value="Bact_response_regulator"/>
</dbReference>
<dbReference type="EMBL" id="CP022112">
    <property type="protein sequence ID" value="ASG23983.1"/>
    <property type="molecule type" value="Genomic_DNA"/>
</dbReference>